<evidence type="ECO:0000313" key="13">
    <source>
        <dbReference type="EMBL" id="WNK21399.1"/>
    </source>
</evidence>
<evidence type="ECO:0000256" key="11">
    <source>
        <dbReference type="ARBA" id="ARBA00023136"/>
    </source>
</evidence>
<keyword evidence="11 12" id="KW-0472">Membrane</keyword>
<dbReference type="PANTHER" id="PTHR30188">
    <property type="entry name" value="ABC TRANSPORTER PERMEASE PROTEIN-RELATED"/>
    <property type="match status" value="1"/>
</dbReference>
<keyword evidence="10 12" id="KW-1133">Transmembrane helix</keyword>
<proteinExistence type="inferred from homology"/>
<dbReference type="RefSeq" id="WP_311885479.1">
    <property type="nucleotide sequence ID" value="NZ_CP119391.1"/>
</dbReference>
<evidence type="ECO:0000256" key="1">
    <source>
        <dbReference type="ARBA" id="ARBA00002460"/>
    </source>
</evidence>
<evidence type="ECO:0000256" key="4">
    <source>
        <dbReference type="ARBA" id="ARBA00011380"/>
    </source>
</evidence>
<comment type="subcellular location">
    <subcellularLocation>
        <location evidence="2 12">Cell inner membrane</location>
        <topology evidence="2 12">Multi-pass membrane protein</topology>
    </subcellularLocation>
</comment>
<dbReference type="Proteomes" id="UP001301869">
    <property type="component" value="Chromosome"/>
</dbReference>
<evidence type="ECO:0000256" key="2">
    <source>
        <dbReference type="ARBA" id="ARBA00004429"/>
    </source>
</evidence>
<evidence type="ECO:0000256" key="9">
    <source>
        <dbReference type="ARBA" id="ARBA00022692"/>
    </source>
</evidence>
<dbReference type="InterPro" id="IPR030802">
    <property type="entry name" value="Permease_MalE"/>
</dbReference>
<evidence type="ECO:0000256" key="10">
    <source>
        <dbReference type="ARBA" id="ARBA00022989"/>
    </source>
</evidence>
<feature type="transmembrane region" description="Helical" evidence="12">
    <location>
        <begin position="252"/>
        <end position="271"/>
    </location>
</feature>
<evidence type="ECO:0000256" key="7">
    <source>
        <dbReference type="ARBA" id="ARBA00022475"/>
    </source>
</evidence>
<protein>
    <recommendedName>
        <fullName evidence="5">Intermembrane phospholipid transport system permease protein MlaE</fullName>
    </recommendedName>
</protein>
<reference evidence="13 14" key="1">
    <citation type="submission" date="2023-03" db="EMBL/GenBank/DDBJ databases">
        <title>Halomonas sp. nov., isolated from Korean tranditional fermented seafood 'Jeotgal'.</title>
        <authorList>
            <person name="Kim B."/>
            <person name="Shin N.-R."/>
        </authorList>
    </citation>
    <scope>NUCLEOTIDE SEQUENCE [LARGE SCALE GENOMIC DNA]</scope>
    <source>
        <strain evidence="13 14">SG2L-4</strain>
    </source>
</reference>
<keyword evidence="6" id="KW-0813">Transport</keyword>
<sequence length="274" mass="29031">MAAGFWRGFWRVFSRLAEWVAGLGRAAFGVVEALGRAGIFLARSVAGVPSGEGVRLWLRQMHFVGVMSLAIVLVSGLFIGMVLALQGYTILIDFGAEQALGQMVSLSLLRELAPVVAALLFAGRAGSALTAEIGLMKATEQLTSMEMIGVDPLRRVVAPRLWAGFVSLPLLTVGFSVVGVWGGYLVGVQWLGVSEGAFWGSMQSSVAFFADVGNGMVKSLVFALVVTWIAVFQGYDLIPTSEGISRATTRTVVYSSLAVLGLDFVLTAVMFGGL</sequence>
<feature type="transmembrane region" description="Helical" evidence="12">
    <location>
        <begin position="112"/>
        <end position="135"/>
    </location>
</feature>
<keyword evidence="7" id="KW-1003">Cell membrane</keyword>
<gene>
    <name evidence="13" type="primary">mlaE</name>
    <name evidence="13" type="ORF">P1P91_06925</name>
</gene>
<evidence type="ECO:0000256" key="6">
    <source>
        <dbReference type="ARBA" id="ARBA00022448"/>
    </source>
</evidence>
<keyword evidence="14" id="KW-1185">Reference proteome</keyword>
<dbReference type="Pfam" id="PF02405">
    <property type="entry name" value="MlaE"/>
    <property type="match status" value="1"/>
</dbReference>
<keyword evidence="8 12" id="KW-0997">Cell inner membrane</keyword>
<comment type="function">
    <text evidence="1">Part of the ABC transporter complex MlaFEDB, which is involved in a phospholipid transport pathway that maintains lipid asymmetry in the outer membrane by retrograde trafficking of phospholipids from the outer membrane to the inner membrane. Probably responsible for the translocation of the substrate across the membrane.</text>
</comment>
<dbReference type="InterPro" id="IPR003453">
    <property type="entry name" value="ABC_MlaE_roteobac"/>
</dbReference>
<evidence type="ECO:0000256" key="12">
    <source>
        <dbReference type="RuleBase" id="RU362044"/>
    </source>
</evidence>
<comment type="subunit">
    <text evidence="4">The complex is composed of two ATP-binding proteins (MlaF), two transmembrane proteins (MlaE), two cytoplasmic solute-binding proteins (MlaB) and six periplasmic solute-binding proteins (MlaD).</text>
</comment>
<dbReference type="NCBIfam" id="TIGR00056">
    <property type="entry name" value="MlaE family lipid ABC transporter permease subunit"/>
    <property type="match status" value="1"/>
</dbReference>
<accession>A0ABY9Z2P7</accession>
<comment type="similarity">
    <text evidence="3 12">Belongs to the MlaE permease family.</text>
</comment>
<dbReference type="EMBL" id="CP119391">
    <property type="protein sequence ID" value="WNK21399.1"/>
    <property type="molecule type" value="Genomic_DNA"/>
</dbReference>
<organism evidence="13 14">
    <name type="scientific">Halomonas piscis</name>
    <dbReference type="NCBI Taxonomy" id="3031727"/>
    <lineage>
        <taxon>Bacteria</taxon>
        <taxon>Pseudomonadati</taxon>
        <taxon>Pseudomonadota</taxon>
        <taxon>Gammaproteobacteria</taxon>
        <taxon>Oceanospirillales</taxon>
        <taxon>Halomonadaceae</taxon>
        <taxon>Halomonas</taxon>
    </lineage>
</organism>
<evidence type="ECO:0000313" key="14">
    <source>
        <dbReference type="Proteomes" id="UP001301869"/>
    </source>
</evidence>
<feature type="transmembrane region" description="Helical" evidence="12">
    <location>
        <begin position="63"/>
        <end position="92"/>
    </location>
</feature>
<feature type="transmembrane region" description="Helical" evidence="12">
    <location>
        <begin position="206"/>
        <end position="231"/>
    </location>
</feature>
<name>A0ABY9Z2P7_9GAMM</name>
<feature type="transmembrane region" description="Helical" evidence="12">
    <location>
        <begin position="161"/>
        <end position="186"/>
    </location>
</feature>
<evidence type="ECO:0000256" key="3">
    <source>
        <dbReference type="ARBA" id="ARBA00007556"/>
    </source>
</evidence>
<evidence type="ECO:0000256" key="8">
    <source>
        <dbReference type="ARBA" id="ARBA00022519"/>
    </source>
</evidence>
<dbReference type="PANTHER" id="PTHR30188:SF4">
    <property type="entry name" value="PROTEIN TRIGALACTOSYLDIACYLGLYCEROL 1, CHLOROPLASTIC"/>
    <property type="match status" value="1"/>
</dbReference>
<keyword evidence="9 12" id="KW-0812">Transmembrane</keyword>
<evidence type="ECO:0000256" key="5">
    <source>
        <dbReference type="ARBA" id="ARBA00020857"/>
    </source>
</evidence>
<dbReference type="NCBIfam" id="NF033619">
    <property type="entry name" value="perm_MlaE_1"/>
    <property type="match status" value="1"/>
</dbReference>
<dbReference type="InterPro" id="IPR053408">
    <property type="entry name" value="MlaE_Permease"/>
</dbReference>